<sequence>MDVQSGEFLRIKVQIAGRWYPLKIKRSDEQTVRNAVKLIEDSLSALERSYDVASKQDLLAMCALQLANKLLTAEKKQQEEAQNLEFQLSEIYSMLDSGVQDIPSA</sequence>
<protein>
    <submittedName>
        <fullName evidence="1">Cell division protein ZapA</fullName>
    </submittedName>
</protein>
<dbReference type="Pfam" id="PF05164">
    <property type="entry name" value="ZapA"/>
    <property type="match status" value="1"/>
</dbReference>
<gene>
    <name evidence="1" type="ORF">JCM31826_10820</name>
</gene>
<proteinExistence type="predicted"/>
<dbReference type="InterPro" id="IPR036192">
    <property type="entry name" value="Cell_div_ZapA-like_sf"/>
</dbReference>
<dbReference type="SUPFAM" id="SSF102829">
    <property type="entry name" value="Cell division protein ZapA-like"/>
    <property type="match status" value="1"/>
</dbReference>
<dbReference type="GO" id="GO:0051301">
    <property type="term" value="P:cell division"/>
    <property type="evidence" value="ECO:0007669"/>
    <property type="project" value="UniProtKB-KW"/>
</dbReference>
<keyword evidence="1" id="KW-0131">Cell cycle</keyword>
<dbReference type="Proteomes" id="UP000286715">
    <property type="component" value="Unassembled WGS sequence"/>
</dbReference>
<dbReference type="RefSeq" id="WP_124397663.1">
    <property type="nucleotide sequence ID" value="NZ_BHZE01000008.1"/>
</dbReference>
<accession>A0A401XKT7</accession>
<dbReference type="AlphaFoldDB" id="A0A401XKT7"/>
<organism evidence="1 2">
    <name type="scientific">Thermaurantimonas aggregans</name>
    <dbReference type="NCBI Taxonomy" id="2173829"/>
    <lineage>
        <taxon>Bacteria</taxon>
        <taxon>Pseudomonadati</taxon>
        <taxon>Bacteroidota</taxon>
        <taxon>Flavobacteriia</taxon>
        <taxon>Flavobacteriales</taxon>
        <taxon>Schleiferiaceae</taxon>
        <taxon>Thermaurantimonas</taxon>
    </lineage>
</organism>
<evidence type="ECO:0000313" key="2">
    <source>
        <dbReference type="Proteomes" id="UP000286715"/>
    </source>
</evidence>
<comment type="caution">
    <text evidence="1">The sequence shown here is derived from an EMBL/GenBank/DDBJ whole genome shotgun (WGS) entry which is preliminary data.</text>
</comment>
<keyword evidence="1" id="KW-0132">Cell division</keyword>
<dbReference type="InterPro" id="IPR007838">
    <property type="entry name" value="Cell_div_ZapA-like"/>
</dbReference>
<reference evidence="1 2" key="1">
    <citation type="submission" date="2018-11" db="EMBL/GenBank/DDBJ databases">
        <title>Schleiferia aggregans sp. nov., a moderately thermophilic heterotrophic bacterium isolated from microbial mats at a terrestrial hot spring.</title>
        <authorList>
            <person name="Iino T."/>
            <person name="Ohkuma M."/>
            <person name="Haruta S."/>
        </authorList>
    </citation>
    <scope>NUCLEOTIDE SEQUENCE [LARGE SCALE GENOMIC DNA]</scope>
    <source>
        <strain evidence="1 2">LA</strain>
    </source>
</reference>
<dbReference type="EMBL" id="BHZE01000008">
    <property type="protein sequence ID" value="GCD77600.1"/>
    <property type="molecule type" value="Genomic_DNA"/>
</dbReference>
<keyword evidence="2" id="KW-1185">Reference proteome</keyword>
<evidence type="ECO:0000313" key="1">
    <source>
        <dbReference type="EMBL" id="GCD77600.1"/>
    </source>
</evidence>
<dbReference type="OrthoDB" id="1495773at2"/>
<name>A0A401XKT7_9FLAO</name>